<dbReference type="EMBL" id="GL996524">
    <property type="protein sequence ID" value="EGV63393.1"/>
    <property type="molecule type" value="Genomic_DNA"/>
</dbReference>
<dbReference type="HOGENOM" id="CLU_121030_0_0_1"/>
<keyword evidence="3" id="KW-1185">Reference proteome</keyword>
<gene>
    <name evidence="2" type="ORF">CANTEDRAFT_114706</name>
</gene>
<sequence>MDDTNKPDPVLQKVPLIKSPLFQPPKPVTLNANYSKLISSLSSTVKPPKLNVSKQDLQGWISEIESLKPDFDNSSPTNIAQIKEYKEWLHQQKLKVAPGFDSTVLTPGVRDSGSTNSKNAEPPTNELDKVFSHLNL</sequence>
<dbReference type="KEGG" id="cten:18247542"/>
<organism evidence="3">
    <name type="scientific">Candida tenuis (strain ATCC 10573 / BCRC 21748 / CBS 615 / JCM 9827 / NBRC 10315 / NRRL Y-1498 / VKM Y-70)</name>
    <name type="common">Yeast</name>
    <name type="synonym">Yamadazyma tenuis</name>
    <dbReference type="NCBI Taxonomy" id="590646"/>
    <lineage>
        <taxon>Eukaryota</taxon>
        <taxon>Fungi</taxon>
        <taxon>Dikarya</taxon>
        <taxon>Ascomycota</taxon>
        <taxon>Saccharomycotina</taxon>
        <taxon>Pichiomycetes</taxon>
        <taxon>Debaryomycetaceae</taxon>
        <taxon>Yamadazyma</taxon>
    </lineage>
</organism>
<dbReference type="Proteomes" id="UP000000707">
    <property type="component" value="Unassembled WGS sequence"/>
</dbReference>
<name>G3B664_CANTC</name>
<dbReference type="eggNOG" id="ENOG502SGGA">
    <property type="taxonomic scope" value="Eukaryota"/>
</dbReference>
<feature type="region of interest" description="Disordered" evidence="1">
    <location>
        <begin position="100"/>
        <end position="136"/>
    </location>
</feature>
<protein>
    <submittedName>
        <fullName evidence="2">Uncharacterized protein</fullName>
    </submittedName>
</protein>
<accession>G3B664</accession>
<evidence type="ECO:0000256" key="1">
    <source>
        <dbReference type="SAM" id="MobiDB-lite"/>
    </source>
</evidence>
<feature type="compositionally biased region" description="Basic and acidic residues" evidence="1">
    <location>
        <begin position="126"/>
        <end position="136"/>
    </location>
</feature>
<evidence type="ECO:0000313" key="2">
    <source>
        <dbReference type="EMBL" id="EGV63393.1"/>
    </source>
</evidence>
<reference evidence="2 3" key="1">
    <citation type="journal article" date="2011" name="Proc. Natl. Acad. Sci. U.S.A.">
        <title>Comparative genomics of xylose-fermenting fungi for enhanced biofuel production.</title>
        <authorList>
            <person name="Wohlbach D.J."/>
            <person name="Kuo A."/>
            <person name="Sato T.K."/>
            <person name="Potts K.M."/>
            <person name="Salamov A.A."/>
            <person name="LaButti K.M."/>
            <person name="Sun H."/>
            <person name="Clum A."/>
            <person name="Pangilinan J.L."/>
            <person name="Lindquist E.A."/>
            <person name="Lucas S."/>
            <person name="Lapidus A."/>
            <person name="Jin M."/>
            <person name="Gunawan C."/>
            <person name="Balan V."/>
            <person name="Dale B.E."/>
            <person name="Jeffries T.W."/>
            <person name="Zinkel R."/>
            <person name="Barry K.W."/>
            <person name="Grigoriev I.V."/>
            <person name="Gasch A.P."/>
        </authorList>
    </citation>
    <scope>NUCLEOTIDE SEQUENCE [LARGE SCALE GENOMIC DNA]</scope>
    <source>
        <strain evidence="3">ATCC 10573 / BCRC 21748 / CBS 615 / JCM 9827 / NBRC 10315 / NRRL Y-1498 / VKM Y-70</strain>
    </source>
</reference>
<evidence type="ECO:0000313" key="3">
    <source>
        <dbReference type="Proteomes" id="UP000000707"/>
    </source>
</evidence>
<dbReference type="RefSeq" id="XP_006687186.1">
    <property type="nucleotide sequence ID" value="XM_006687123.1"/>
</dbReference>
<dbReference type="OrthoDB" id="5344687at2759"/>
<dbReference type="GeneID" id="18247542"/>
<dbReference type="AlphaFoldDB" id="G3B664"/>
<proteinExistence type="predicted"/>
<dbReference type="STRING" id="590646.G3B664"/>